<dbReference type="InterPro" id="IPR042099">
    <property type="entry name" value="ANL_N_sf"/>
</dbReference>
<dbReference type="Gene3D" id="3.30.300.30">
    <property type="match status" value="1"/>
</dbReference>
<gene>
    <name evidence="4" type="ORF">ACFSKL_08430</name>
</gene>
<proteinExistence type="inferred from homology"/>
<dbReference type="PANTHER" id="PTHR43201:SF5">
    <property type="entry name" value="MEDIUM-CHAIN ACYL-COA LIGASE ACSF2, MITOCHONDRIAL"/>
    <property type="match status" value="1"/>
</dbReference>
<sequence length="358" mass="40050">MGKLIFKDQIYTFGQIQAGEWQENDPYIVQSLTFCKDWLNGKQEFDMQTSGSTGLPKKLTLYRSQMEISAAATKAFFKIEKGVSLLVCINTEMIGGKMMLVRGLCWHADIHLCLLESNPFNQISPKLNIGFCAMVPLQVEACLAEDFSSKILSKIGVLIIGGAPASDSLMQKIKSNGINAFQTYGMTETVSHIALAKIDGQELRYQTLPNVTIGTDEEKRLWIEAPMAKEKRLQTNDLVEIVGDGIFRWIGRADFTINSGGIKIQAELLEAEISKYVASVFGNIAYFLFGQEDEKLGQKMVLFLETSASQKHQAQKLLGILKDKMKKYHSPKEVFLIEEFVKTTSGKINRTKTAQLCF</sequence>
<comment type="caution">
    <text evidence="4">The sequence shown here is derived from an EMBL/GenBank/DDBJ whole genome shotgun (WGS) entry which is preliminary data.</text>
</comment>
<dbReference type="Proteomes" id="UP001597361">
    <property type="component" value="Unassembled WGS sequence"/>
</dbReference>
<evidence type="ECO:0000313" key="4">
    <source>
        <dbReference type="EMBL" id="MFD2034812.1"/>
    </source>
</evidence>
<evidence type="ECO:0000259" key="3">
    <source>
        <dbReference type="Pfam" id="PF00501"/>
    </source>
</evidence>
<comment type="similarity">
    <text evidence="1">Belongs to the ATP-dependent AMP-binding enzyme family.</text>
</comment>
<feature type="domain" description="AMP-dependent synthetase/ligase" evidence="3">
    <location>
        <begin position="49"/>
        <end position="197"/>
    </location>
</feature>
<dbReference type="SUPFAM" id="SSF56801">
    <property type="entry name" value="Acetyl-CoA synthetase-like"/>
    <property type="match status" value="1"/>
</dbReference>
<evidence type="ECO:0000313" key="5">
    <source>
        <dbReference type="Proteomes" id="UP001597361"/>
    </source>
</evidence>
<evidence type="ECO:0000256" key="1">
    <source>
        <dbReference type="ARBA" id="ARBA00006432"/>
    </source>
</evidence>
<protein>
    <submittedName>
        <fullName evidence="4">AMP-binding protein</fullName>
    </submittedName>
</protein>
<reference evidence="5" key="1">
    <citation type="journal article" date="2019" name="Int. J. Syst. Evol. Microbiol.">
        <title>The Global Catalogue of Microorganisms (GCM) 10K type strain sequencing project: providing services to taxonomists for standard genome sequencing and annotation.</title>
        <authorList>
            <consortium name="The Broad Institute Genomics Platform"/>
            <consortium name="The Broad Institute Genome Sequencing Center for Infectious Disease"/>
            <person name="Wu L."/>
            <person name="Ma J."/>
        </authorList>
    </citation>
    <scope>NUCLEOTIDE SEQUENCE [LARGE SCALE GENOMIC DNA]</scope>
    <source>
        <strain evidence="5">CGMCC 1.15180</strain>
    </source>
</reference>
<dbReference type="RefSeq" id="WP_376885304.1">
    <property type="nucleotide sequence ID" value="NZ_JBHUHR010000022.1"/>
</dbReference>
<evidence type="ECO:0000256" key="2">
    <source>
        <dbReference type="ARBA" id="ARBA00022598"/>
    </source>
</evidence>
<keyword evidence="2" id="KW-0436">Ligase</keyword>
<dbReference type="Gene3D" id="3.40.50.12780">
    <property type="entry name" value="N-terminal domain of ligase-like"/>
    <property type="match status" value="1"/>
</dbReference>
<dbReference type="InterPro" id="IPR045851">
    <property type="entry name" value="AMP-bd_C_sf"/>
</dbReference>
<dbReference type="InterPro" id="IPR000873">
    <property type="entry name" value="AMP-dep_synth/lig_dom"/>
</dbReference>
<name>A0ABW4VMU0_9BACT</name>
<keyword evidence="5" id="KW-1185">Reference proteome</keyword>
<accession>A0ABW4VMU0</accession>
<dbReference type="PANTHER" id="PTHR43201">
    <property type="entry name" value="ACYL-COA SYNTHETASE"/>
    <property type="match status" value="1"/>
</dbReference>
<dbReference type="EMBL" id="JBHUHR010000022">
    <property type="protein sequence ID" value="MFD2034812.1"/>
    <property type="molecule type" value="Genomic_DNA"/>
</dbReference>
<organism evidence="4 5">
    <name type="scientific">Belliella marina</name>
    <dbReference type="NCBI Taxonomy" id="1644146"/>
    <lineage>
        <taxon>Bacteria</taxon>
        <taxon>Pseudomonadati</taxon>
        <taxon>Bacteroidota</taxon>
        <taxon>Cytophagia</taxon>
        <taxon>Cytophagales</taxon>
        <taxon>Cyclobacteriaceae</taxon>
        <taxon>Belliella</taxon>
    </lineage>
</organism>
<dbReference type="Pfam" id="PF00501">
    <property type="entry name" value="AMP-binding"/>
    <property type="match status" value="1"/>
</dbReference>